<accession>A0ABP8DHD6</accession>
<gene>
    <name evidence="2" type="ORF">GCM10022255_067170</name>
</gene>
<sequence>MHDQSRTAVSKNHRRSVNVHVVIRRCDRAVTAAGTAWPGNRNDITVARAQHDTLLTDPPRQVLGDGGYRSLPDVTGPRRDSHGRIIRDEAWRRHRRRRATVEHVIARLKDWQILRQCRRPGRGIDLVVAAVTAIYNHRLDHLRLNS</sequence>
<dbReference type="EMBL" id="BAABAT010000022">
    <property type="protein sequence ID" value="GAA4256022.1"/>
    <property type="molecule type" value="Genomic_DNA"/>
</dbReference>
<evidence type="ECO:0000259" key="1">
    <source>
        <dbReference type="Pfam" id="PF01609"/>
    </source>
</evidence>
<evidence type="ECO:0000313" key="2">
    <source>
        <dbReference type="EMBL" id="GAA4256022.1"/>
    </source>
</evidence>
<dbReference type="Pfam" id="PF01609">
    <property type="entry name" value="DDE_Tnp_1"/>
    <property type="match status" value="1"/>
</dbReference>
<dbReference type="Proteomes" id="UP001500620">
    <property type="component" value="Unassembled WGS sequence"/>
</dbReference>
<keyword evidence="3" id="KW-1185">Reference proteome</keyword>
<name>A0ABP8DHD6_9ACTN</name>
<feature type="domain" description="Transposase IS4-like" evidence="1">
    <location>
        <begin position="6"/>
        <end position="136"/>
    </location>
</feature>
<reference evidence="3" key="1">
    <citation type="journal article" date="2019" name="Int. J. Syst. Evol. Microbiol.">
        <title>The Global Catalogue of Microorganisms (GCM) 10K type strain sequencing project: providing services to taxonomists for standard genome sequencing and annotation.</title>
        <authorList>
            <consortium name="The Broad Institute Genomics Platform"/>
            <consortium name="The Broad Institute Genome Sequencing Center for Infectious Disease"/>
            <person name="Wu L."/>
            <person name="Ma J."/>
        </authorList>
    </citation>
    <scope>NUCLEOTIDE SEQUENCE [LARGE SCALE GENOMIC DNA]</scope>
    <source>
        <strain evidence="3">JCM 17441</strain>
    </source>
</reference>
<comment type="caution">
    <text evidence="2">The sequence shown here is derived from an EMBL/GenBank/DDBJ whole genome shotgun (WGS) entry which is preliminary data.</text>
</comment>
<dbReference type="InterPro" id="IPR002559">
    <property type="entry name" value="Transposase_11"/>
</dbReference>
<organism evidence="2 3">
    <name type="scientific">Dactylosporangium darangshiense</name>
    <dbReference type="NCBI Taxonomy" id="579108"/>
    <lineage>
        <taxon>Bacteria</taxon>
        <taxon>Bacillati</taxon>
        <taxon>Actinomycetota</taxon>
        <taxon>Actinomycetes</taxon>
        <taxon>Micromonosporales</taxon>
        <taxon>Micromonosporaceae</taxon>
        <taxon>Dactylosporangium</taxon>
    </lineage>
</organism>
<evidence type="ECO:0000313" key="3">
    <source>
        <dbReference type="Proteomes" id="UP001500620"/>
    </source>
</evidence>
<proteinExistence type="predicted"/>
<protein>
    <recommendedName>
        <fullName evidence="1">Transposase IS4-like domain-containing protein</fullName>
    </recommendedName>
</protein>